<dbReference type="EMBL" id="LSSK01001389">
    <property type="protein sequence ID" value="OMH79847.1"/>
    <property type="molecule type" value="Genomic_DNA"/>
</dbReference>
<protein>
    <submittedName>
        <fullName evidence="3">Retrotransposon-derived protein PEG10</fullName>
    </submittedName>
</protein>
<dbReference type="PANTHER" id="PTHR15503:SF36">
    <property type="entry name" value="RETROTRANSPOSON GAG-LIKE PROTEIN 5"/>
    <property type="match status" value="1"/>
</dbReference>
<feature type="region of interest" description="Disordered" evidence="1">
    <location>
        <begin position="278"/>
        <end position="328"/>
    </location>
</feature>
<dbReference type="Pfam" id="PF19259">
    <property type="entry name" value="Ty3_capsid"/>
    <property type="match status" value="1"/>
</dbReference>
<dbReference type="Proteomes" id="UP000188320">
    <property type="component" value="Unassembled WGS sequence"/>
</dbReference>
<proteinExistence type="predicted"/>
<name>A0A1R1PFW6_ZANCU</name>
<feature type="compositionally biased region" description="Basic residues" evidence="1">
    <location>
        <begin position="291"/>
        <end position="304"/>
    </location>
</feature>
<gene>
    <name evidence="3" type="ORF">AX774_g6729</name>
</gene>
<dbReference type="PANTHER" id="PTHR15503">
    <property type="entry name" value="LDOC1 RELATED"/>
    <property type="match status" value="1"/>
</dbReference>
<dbReference type="AlphaFoldDB" id="A0A1R1PFW6"/>
<feature type="compositionally biased region" description="Polar residues" evidence="1">
    <location>
        <begin position="280"/>
        <end position="289"/>
    </location>
</feature>
<sequence>MSEEPILTNEMVQTLMNQMARLTEEVDTLRQSANVQRGLIPEPKVPSPEKFSGSRKDNVKNFLSTVSTVFKLQPSRFPTDHVKVLFIGTLLTEGAQTWFRTLQESRHPILFQYDNFVAQLDRTFGEPNAVWVAQNKLNNLRQGKSRCLAFTNQFKSIALETDYNEPALLKSYYEGLNDEIKDALSTLESHPPGFEDFAALCIRIDNRIYQRKAEKIKIKPWIPPSHFSNREITRMDVDSMGIKRVSESERDNRKYNRLCFYCGGDKHTVSTCPRKFRNQEAMSSRSSSPIRKFKTSLPNRKKPGIIKLPPFELKDSKNHRTLQKSEGI</sequence>
<dbReference type="OrthoDB" id="2266810at2759"/>
<dbReference type="InterPro" id="IPR032567">
    <property type="entry name" value="RTL1-rel"/>
</dbReference>
<accession>A0A1R1PFW6</accession>
<organism evidence="3 4">
    <name type="scientific">Zancudomyces culisetae</name>
    <name type="common">Gut fungus</name>
    <name type="synonym">Smittium culisetae</name>
    <dbReference type="NCBI Taxonomy" id="1213189"/>
    <lineage>
        <taxon>Eukaryota</taxon>
        <taxon>Fungi</taxon>
        <taxon>Fungi incertae sedis</taxon>
        <taxon>Zoopagomycota</taxon>
        <taxon>Kickxellomycotina</taxon>
        <taxon>Harpellomycetes</taxon>
        <taxon>Harpellales</taxon>
        <taxon>Legeriomycetaceae</taxon>
        <taxon>Zancudomyces</taxon>
    </lineage>
</organism>
<evidence type="ECO:0000313" key="3">
    <source>
        <dbReference type="EMBL" id="OMH79847.1"/>
    </source>
</evidence>
<reference evidence="4" key="1">
    <citation type="submission" date="2017-01" db="EMBL/GenBank/DDBJ databases">
        <authorList>
            <person name="Wang Y."/>
            <person name="White M."/>
            <person name="Kvist S."/>
            <person name="Moncalvo J.-M."/>
        </authorList>
    </citation>
    <scope>NUCLEOTIDE SEQUENCE [LARGE SCALE GENOMIC DNA]</scope>
    <source>
        <strain evidence="4">COL-18-3</strain>
    </source>
</reference>
<comment type="caution">
    <text evidence="3">The sequence shown here is derived from an EMBL/GenBank/DDBJ whole genome shotgun (WGS) entry which is preliminary data.</text>
</comment>
<evidence type="ECO:0000313" key="4">
    <source>
        <dbReference type="Proteomes" id="UP000188320"/>
    </source>
</evidence>
<keyword evidence="4" id="KW-1185">Reference proteome</keyword>
<evidence type="ECO:0000256" key="1">
    <source>
        <dbReference type="SAM" id="MobiDB-lite"/>
    </source>
</evidence>
<feature type="domain" description="Ty3 transposon capsid-like protein" evidence="2">
    <location>
        <begin position="48"/>
        <end position="186"/>
    </location>
</feature>
<evidence type="ECO:0000259" key="2">
    <source>
        <dbReference type="Pfam" id="PF19259"/>
    </source>
</evidence>
<dbReference type="InterPro" id="IPR045358">
    <property type="entry name" value="Ty3_capsid"/>
</dbReference>